<dbReference type="OMA" id="YVRLSMM"/>
<dbReference type="Gramene" id="ORUFI02G37190.1">
    <property type="protein sequence ID" value="ORUFI02G37190.1"/>
    <property type="gene ID" value="ORUFI02G37190"/>
</dbReference>
<sequence length="125" mass="14066">MASSSGESPGFQEASPRRASSSSDAMPSPTTTRLSVGFIRTTVKWSSEISLYVRLSMMITGVSLKDDGKDRWSVMYRPLQTFRNKMGEMVYEMTKPSCNDYLSSADSEQDFDMKQIKFRGEYGNV</sequence>
<name>A0A0E0NM23_ORYRU</name>
<organism evidence="2 3">
    <name type="scientific">Oryza rufipogon</name>
    <name type="common">Brownbeard rice</name>
    <name type="synonym">Asian wild rice</name>
    <dbReference type="NCBI Taxonomy" id="4529"/>
    <lineage>
        <taxon>Eukaryota</taxon>
        <taxon>Viridiplantae</taxon>
        <taxon>Streptophyta</taxon>
        <taxon>Embryophyta</taxon>
        <taxon>Tracheophyta</taxon>
        <taxon>Spermatophyta</taxon>
        <taxon>Magnoliopsida</taxon>
        <taxon>Liliopsida</taxon>
        <taxon>Poales</taxon>
        <taxon>Poaceae</taxon>
        <taxon>BOP clade</taxon>
        <taxon>Oryzoideae</taxon>
        <taxon>Oryzeae</taxon>
        <taxon>Oryzinae</taxon>
        <taxon>Oryza</taxon>
    </lineage>
</organism>
<accession>A0A0E0NM23</accession>
<dbReference type="Proteomes" id="UP000008022">
    <property type="component" value="Unassembled WGS sequence"/>
</dbReference>
<dbReference type="EnsemblPlants" id="ORUFI02G37190.1">
    <property type="protein sequence ID" value="ORUFI02G37190.1"/>
    <property type="gene ID" value="ORUFI02G37190"/>
</dbReference>
<keyword evidence="3" id="KW-1185">Reference proteome</keyword>
<dbReference type="AlphaFoldDB" id="A0A0E0NM23"/>
<proteinExistence type="predicted"/>
<feature type="compositionally biased region" description="Low complexity" evidence="1">
    <location>
        <begin position="17"/>
        <end position="32"/>
    </location>
</feature>
<reference evidence="3" key="1">
    <citation type="submission" date="2013-06" db="EMBL/GenBank/DDBJ databases">
        <authorList>
            <person name="Zhao Q."/>
        </authorList>
    </citation>
    <scope>NUCLEOTIDE SEQUENCE</scope>
    <source>
        <strain evidence="3">cv. W1943</strain>
    </source>
</reference>
<evidence type="ECO:0000256" key="1">
    <source>
        <dbReference type="SAM" id="MobiDB-lite"/>
    </source>
</evidence>
<protein>
    <submittedName>
        <fullName evidence="2">Uncharacterized protein</fullName>
    </submittedName>
</protein>
<reference evidence="2" key="2">
    <citation type="submission" date="2015-06" db="UniProtKB">
        <authorList>
            <consortium name="EnsemblPlants"/>
        </authorList>
    </citation>
    <scope>IDENTIFICATION</scope>
</reference>
<feature type="region of interest" description="Disordered" evidence="1">
    <location>
        <begin position="1"/>
        <end position="32"/>
    </location>
</feature>
<evidence type="ECO:0000313" key="2">
    <source>
        <dbReference type="EnsemblPlants" id="ORUFI02G37190.1"/>
    </source>
</evidence>
<evidence type="ECO:0000313" key="3">
    <source>
        <dbReference type="Proteomes" id="UP000008022"/>
    </source>
</evidence>